<protein>
    <submittedName>
        <fullName evidence="1">Uncharacterized protein</fullName>
    </submittedName>
</protein>
<name>A0A383BY25_9ZZZZ</name>
<dbReference type="AlphaFoldDB" id="A0A383BY25"/>
<organism evidence="1">
    <name type="scientific">marine metagenome</name>
    <dbReference type="NCBI Taxonomy" id="408172"/>
    <lineage>
        <taxon>unclassified sequences</taxon>
        <taxon>metagenomes</taxon>
        <taxon>ecological metagenomes</taxon>
    </lineage>
</organism>
<gene>
    <name evidence="1" type="ORF">METZ01_LOCUS477039</name>
</gene>
<feature type="non-terminal residue" evidence="1">
    <location>
        <position position="93"/>
    </location>
</feature>
<feature type="non-terminal residue" evidence="1">
    <location>
        <position position="1"/>
    </location>
</feature>
<sequence length="93" mass="9946">VKIIFLANQDYASHAALKLLTSALRSHHCLILFSPQVGATKPALDSGLAALAGFDHEKLSKDLRSDAGVSGKDLADRLSRFYQVPVNLASSIN</sequence>
<reference evidence="1" key="1">
    <citation type="submission" date="2018-05" db="EMBL/GenBank/DDBJ databases">
        <authorList>
            <person name="Lanie J.A."/>
            <person name="Ng W.-L."/>
            <person name="Kazmierczak K.M."/>
            <person name="Andrzejewski T.M."/>
            <person name="Davidsen T.M."/>
            <person name="Wayne K.J."/>
            <person name="Tettelin H."/>
            <person name="Glass J.I."/>
            <person name="Rusch D."/>
            <person name="Podicherti R."/>
            <person name="Tsui H.-C.T."/>
            <person name="Winkler M.E."/>
        </authorList>
    </citation>
    <scope>NUCLEOTIDE SEQUENCE</scope>
</reference>
<proteinExistence type="predicted"/>
<accession>A0A383BY25</accession>
<dbReference type="EMBL" id="UINC01203775">
    <property type="protein sequence ID" value="SVE24185.1"/>
    <property type="molecule type" value="Genomic_DNA"/>
</dbReference>
<evidence type="ECO:0000313" key="1">
    <source>
        <dbReference type="EMBL" id="SVE24185.1"/>
    </source>
</evidence>